<sequence>MLDARTCDQLASFVLAAPPGELRAPQACDALYRLARLAQHEPPRAGGPCALALRSLEASVRAGLGALGAKEVSKAAWGLARLAAAVQPADRPAVHRLLAAVGEAAAGGGRMDARGVAALLHAHAAAGLAPRHATLRAIVAHVGALVREFKSQDLANSLWAFAKLGSSPEPSVMHALSLQLTAQLPHFQPMELSSTAWALAKLDPPPAGLAEMMRGVHARLVSDLPADGRGTGGEQSLVRRLSAQGVANCLWAFSRVEPPPPPRLLQALLDSALALSHSLTPQGISNSCSACARLDSGLQVPLALLNARGAIASLSPQESDLGEVSWAVAKLTLPLGARGAAPPLLRAVAEALLSRAAAIAGRLDWQAAAHVDFLLRRAEKLFPASGGEAPSLRAAAAKLSPLLSAAVASSILEVQQQRLDLDHAAAAALLEIHPLPWAALPPKSPVLLIGGTAAISKAHTLSRRRSTLLPPHHPRSTASAPPVLRAAERGYSLVLLRLPSTTEALDLASHAAAECAASGAPLLVFGTRKEGILTAPSRLPAALFSVARAAEGEEGVVRAVRKAAAAPRGAHGARAEAFVRRWEAREALDLSEAGVVAPPLLWVVLPGLFAGGKLDVMTAVLLRALPPFPPCCRVMDFCCGAGSIAAALRLLPGGSAHKFHLLDADAVALHAARQNVPDARYWLSDGWDDLPAQKKFDRIVSNPPVHNGLQTDFKVVSNLIGGALKRLRRAGELWLVCQGYVPVGRMLQMHPKLIDARAAFDDGRFTVWTARRANERGGAGESHVAPSAAARTDEPMDGSCAVTSRATAVPVDIEAQEPPVLRKLAPCKSGAKRKRKARAAATADQSHQDVRAKEPPTSRGSTHVQGGPSDNVSHVYAKRACDRSLSKAQRKRARRKEQNSVQPS</sequence>
<dbReference type="GO" id="GO:0008757">
    <property type="term" value="F:S-adenosylmethionine-dependent methyltransferase activity"/>
    <property type="evidence" value="ECO:0007669"/>
    <property type="project" value="InterPro"/>
</dbReference>
<dbReference type="PANTHER" id="PTHR47816:SF4">
    <property type="entry name" value="RIBOSOMAL RNA SMALL SUBUNIT METHYLTRANSFERASE C"/>
    <property type="match status" value="1"/>
</dbReference>
<evidence type="ECO:0000256" key="3">
    <source>
        <dbReference type="SAM" id="MobiDB-lite"/>
    </source>
</evidence>
<keyword evidence="1" id="KW-0489">Methyltransferase</keyword>
<dbReference type="InterPro" id="IPR046977">
    <property type="entry name" value="RsmC/RlmG"/>
</dbReference>
<dbReference type="Pfam" id="PF05175">
    <property type="entry name" value="MTS"/>
    <property type="match status" value="1"/>
</dbReference>
<feature type="compositionally biased region" description="Polar residues" evidence="3">
    <location>
        <begin position="858"/>
        <end position="872"/>
    </location>
</feature>
<keyword evidence="6" id="KW-1185">Reference proteome</keyword>
<feature type="compositionally biased region" description="Basic and acidic residues" evidence="3">
    <location>
        <begin position="846"/>
        <end position="856"/>
    </location>
</feature>
<reference evidence="5 6" key="1">
    <citation type="journal article" date="2024" name="Science">
        <title>Giant polyketide synthase enzymes in the biosynthesis of giant marine polyether toxins.</title>
        <authorList>
            <person name="Fallon T.R."/>
            <person name="Shende V.V."/>
            <person name="Wierzbicki I.H."/>
            <person name="Pendleton A.L."/>
            <person name="Watervoot N.F."/>
            <person name="Auber R.P."/>
            <person name="Gonzalez D.J."/>
            <person name="Wisecaver J.H."/>
            <person name="Moore B.S."/>
        </authorList>
    </citation>
    <scope>NUCLEOTIDE SEQUENCE [LARGE SCALE GENOMIC DNA]</scope>
    <source>
        <strain evidence="5 6">12B1</strain>
    </source>
</reference>
<dbReference type="EMBL" id="JBGBPQ010000025">
    <property type="protein sequence ID" value="KAL1499314.1"/>
    <property type="molecule type" value="Genomic_DNA"/>
</dbReference>
<dbReference type="SUPFAM" id="SSF53335">
    <property type="entry name" value="S-adenosyl-L-methionine-dependent methyltransferases"/>
    <property type="match status" value="1"/>
</dbReference>
<evidence type="ECO:0000256" key="1">
    <source>
        <dbReference type="ARBA" id="ARBA00022603"/>
    </source>
</evidence>
<evidence type="ECO:0000313" key="5">
    <source>
        <dbReference type="EMBL" id="KAL1499314.1"/>
    </source>
</evidence>
<feature type="region of interest" description="Disordered" evidence="3">
    <location>
        <begin position="822"/>
        <end position="904"/>
    </location>
</feature>
<gene>
    <name evidence="5" type="ORF">AB1Y20_011522</name>
</gene>
<dbReference type="GO" id="GO:0032259">
    <property type="term" value="P:methylation"/>
    <property type="evidence" value="ECO:0007669"/>
    <property type="project" value="UniProtKB-KW"/>
</dbReference>
<comment type="caution">
    <text evidence="5">The sequence shown here is derived from an EMBL/GenBank/DDBJ whole genome shotgun (WGS) entry which is preliminary data.</text>
</comment>
<dbReference type="InterPro" id="IPR007848">
    <property type="entry name" value="Small_mtfrase_dom"/>
</dbReference>
<keyword evidence="2" id="KW-0808">Transferase</keyword>
<feature type="region of interest" description="Disordered" evidence="3">
    <location>
        <begin position="775"/>
        <end position="799"/>
    </location>
</feature>
<dbReference type="CDD" id="cd02440">
    <property type="entry name" value="AdoMet_MTases"/>
    <property type="match status" value="1"/>
</dbReference>
<evidence type="ECO:0000313" key="6">
    <source>
        <dbReference type="Proteomes" id="UP001515480"/>
    </source>
</evidence>
<dbReference type="Proteomes" id="UP001515480">
    <property type="component" value="Unassembled WGS sequence"/>
</dbReference>
<dbReference type="PANTHER" id="PTHR47816">
    <property type="entry name" value="RIBOSOMAL RNA SMALL SUBUNIT METHYLTRANSFERASE C"/>
    <property type="match status" value="1"/>
</dbReference>
<dbReference type="Gene3D" id="3.40.50.150">
    <property type="entry name" value="Vaccinia Virus protein VP39"/>
    <property type="match status" value="1"/>
</dbReference>
<dbReference type="InterPro" id="IPR029063">
    <property type="entry name" value="SAM-dependent_MTases_sf"/>
</dbReference>
<evidence type="ECO:0000259" key="4">
    <source>
        <dbReference type="Pfam" id="PF05175"/>
    </source>
</evidence>
<feature type="domain" description="Methyltransferase small" evidence="4">
    <location>
        <begin position="604"/>
        <end position="767"/>
    </location>
</feature>
<protein>
    <recommendedName>
        <fullName evidence="4">Methyltransferase small domain-containing protein</fullName>
    </recommendedName>
</protein>
<name>A0AB34IGL8_PRYPA</name>
<proteinExistence type="predicted"/>
<organism evidence="5 6">
    <name type="scientific">Prymnesium parvum</name>
    <name type="common">Toxic golden alga</name>
    <dbReference type="NCBI Taxonomy" id="97485"/>
    <lineage>
        <taxon>Eukaryota</taxon>
        <taxon>Haptista</taxon>
        <taxon>Haptophyta</taxon>
        <taxon>Prymnesiophyceae</taxon>
        <taxon>Prymnesiales</taxon>
        <taxon>Prymnesiaceae</taxon>
        <taxon>Prymnesium</taxon>
    </lineage>
</organism>
<accession>A0AB34IGL8</accession>
<evidence type="ECO:0000256" key="2">
    <source>
        <dbReference type="ARBA" id="ARBA00022679"/>
    </source>
</evidence>
<dbReference type="AlphaFoldDB" id="A0AB34IGL8"/>